<protein>
    <submittedName>
        <fullName evidence="1">Uncharacterized protein</fullName>
    </submittedName>
</protein>
<sequence length="124" mass="13819">RRVVITKVYSGSIVLFDEGVDEFVQFDELGIGFGMGRPHGSHLVVRVNWSQTDSFIIDIVDGIVLAKEQVAKDPGLSAVNARWDVHSHYSHHAQFDIGHFRLDKVLVGSEVEVHVIENDPEVGE</sequence>
<dbReference type="AlphaFoldDB" id="A0A0H5R3W7"/>
<dbReference type="EMBL" id="HACM01008381">
    <property type="protein sequence ID" value="CRZ08823.1"/>
    <property type="molecule type" value="Transcribed_RNA"/>
</dbReference>
<reference evidence="1" key="1">
    <citation type="submission" date="2015-04" db="EMBL/GenBank/DDBJ databases">
        <title>The genome sequence of the plant pathogenic Rhizarian Plasmodiophora brassicae reveals insights in its biotrophic life cycle and the origin of chitin synthesis.</title>
        <authorList>
            <person name="Schwelm A."/>
            <person name="Fogelqvist J."/>
            <person name="Knaust A."/>
            <person name="Julke S."/>
            <person name="Lilja T."/>
            <person name="Dhandapani V."/>
            <person name="Bonilla-Rosso G."/>
            <person name="Karlsson M."/>
            <person name="Shevchenko A."/>
            <person name="Choi S.R."/>
            <person name="Kim H.G."/>
            <person name="Park J.Y."/>
            <person name="Lim Y.P."/>
            <person name="Ludwig-Muller J."/>
            <person name="Dixelius C."/>
        </authorList>
    </citation>
    <scope>NUCLEOTIDE SEQUENCE</scope>
    <source>
        <tissue evidence="1">Potato root galls</tissue>
    </source>
</reference>
<name>A0A0H5R3W7_9EUKA</name>
<evidence type="ECO:0000313" key="1">
    <source>
        <dbReference type="EMBL" id="CRZ08823.1"/>
    </source>
</evidence>
<accession>A0A0H5R3W7</accession>
<feature type="non-terminal residue" evidence="1">
    <location>
        <position position="1"/>
    </location>
</feature>
<organism evidence="1">
    <name type="scientific">Spongospora subterranea</name>
    <dbReference type="NCBI Taxonomy" id="70186"/>
    <lineage>
        <taxon>Eukaryota</taxon>
        <taxon>Sar</taxon>
        <taxon>Rhizaria</taxon>
        <taxon>Endomyxa</taxon>
        <taxon>Phytomyxea</taxon>
        <taxon>Plasmodiophorida</taxon>
        <taxon>Plasmodiophoridae</taxon>
        <taxon>Spongospora</taxon>
    </lineage>
</organism>
<proteinExistence type="predicted"/>